<proteinExistence type="inferred from homology"/>
<evidence type="ECO:0000313" key="5">
    <source>
        <dbReference type="WBParaSite" id="SBAD_0000086501-mRNA-1"/>
    </source>
</evidence>
<dbReference type="WBParaSite" id="SBAD_0000086501-mRNA-1">
    <property type="protein sequence ID" value="SBAD_0000086501-mRNA-1"/>
    <property type="gene ID" value="SBAD_0000086501"/>
</dbReference>
<feature type="domain" description="DOCKER" evidence="2">
    <location>
        <begin position="1"/>
        <end position="356"/>
    </location>
</feature>
<dbReference type="Proteomes" id="UP000270296">
    <property type="component" value="Unassembled WGS sequence"/>
</dbReference>
<dbReference type="AlphaFoldDB" id="A0A183IB48"/>
<dbReference type="InterPro" id="IPR027357">
    <property type="entry name" value="DOCKER_dom"/>
</dbReference>
<dbReference type="InterPro" id="IPR026791">
    <property type="entry name" value="DOCK"/>
</dbReference>
<dbReference type="GO" id="GO:0005085">
    <property type="term" value="F:guanyl-nucleotide exchange factor activity"/>
    <property type="evidence" value="ECO:0007669"/>
    <property type="project" value="InterPro"/>
</dbReference>
<organism evidence="5">
    <name type="scientific">Soboliphyme baturini</name>
    <dbReference type="NCBI Taxonomy" id="241478"/>
    <lineage>
        <taxon>Eukaryota</taxon>
        <taxon>Metazoa</taxon>
        <taxon>Ecdysozoa</taxon>
        <taxon>Nematoda</taxon>
        <taxon>Enoplea</taxon>
        <taxon>Dorylaimia</taxon>
        <taxon>Dioctophymatida</taxon>
        <taxon>Dioctophymatoidea</taxon>
        <taxon>Soboliphymatidae</taxon>
        <taxon>Soboliphyme</taxon>
    </lineage>
</organism>
<name>A0A183IB48_9BILA</name>
<dbReference type="GO" id="GO:0007520">
    <property type="term" value="P:myoblast fusion"/>
    <property type="evidence" value="ECO:0007669"/>
    <property type="project" value="TreeGrafter"/>
</dbReference>
<dbReference type="PANTHER" id="PTHR45653:SF10">
    <property type="entry name" value="MYOBLAST CITY, ISOFORM B"/>
    <property type="match status" value="1"/>
</dbReference>
<dbReference type="GO" id="GO:0005737">
    <property type="term" value="C:cytoplasm"/>
    <property type="evidence" value="ECO:0007669"/>
    <property type="project" value="TreeGrafter"/>
</dbReference>
<dbReference type="OrthoDB" id="18896at2759"/>
<evidence type="ECO:0000256" key="1">
    <source>
        <dbReference type="PROSITE-ProRule" id="PRU00984"/>
    </source>
</evidence>
<dbReference type="InterPro" id="IPR043161">
    <property type="entry name" value="DOCK_C_lobe_A"/>
</dbReference>
<dbReference type="GO" id="GO:0005886">
    <property type="term" value="C:plasma membrane"/>
    <property type="evidence" value="ECO:0007669"/>
    <property type="project" value="TreeGrafter"/>
</dbReference>
<dbReference type="GO" id="GO:0007264">
    <property type="term" value="P:small GTPase-mediated signal transduction"/>
    <property type="evidence" value="ECO:0007669"/>
    <property type="project" value="InterPro"/>
</dbReference>
<dbReference type="InterPro" id="IPR046773">
    <property type="entry name" value="DOCKER_Lobe_C"/>
</dbReference>
<gene>
    <name evidence="3" type="ORF">SBAD_LOCUS842</name>
</gene>
<dbReference type="Pfam" id="PF20421">
    <property type="entry name" value="DHR-2_Lobe_C"/>
    <property type="match status" value="1"/>
</dbReference>
<keyword evidence="4" id="KW-1185">Reference proteome</keyword>
<sequence length="405" mass="46961">MLLRLAVADEQVLITDFLRSSSVAQQPSRLLVTRATTKPHFYNEIGHLELYVRYLAKLFQLHMQSENYTEAALTLSLHADCLEVSHYLIFFFVAVFASYDKMSRMYRNILKHQRAEPEYFRVAFYGRGFPNFLQNLTFVYRGSPYERLADFTSRIQAQYYKYNEVQKFSFSRRITKSSQDTDSVRDDMLNEFGLMWLERTFLVTSYRFPGILEWFPAASESRTEMSPSAVAVESMTAANDQLERLIEDTERFGEKSMKPLAAKLQGMLNPAVMGGITNYEQAFFNEEFYSKADQTTKENINILKDRISSQIPLLEKGVYLHGEHCSDEQIDFHNLLVKCFFEYKNRVEKKYGSKPRLLPENCTLHLLKCKTLQRQVSVDPGALVDQKSSSVSSVKKLVSHGDWHS</sequence>
<evidence type="ECO:0000259" key="2">
    <source>
        <dbReference type="PROSITE" id="PS51651"/>
    </source>
</evidence>
<dbReference type="Gene3D" id="1.25.40.410">
    <property type="match status" value="1"/>
</dbReference>
<dbReference type="PROSITE" id="PS51651">
    <property type="entry name" value="DOCKER"/>
    <property type="match status" value="1"/>
</dbReference>
<evidence type="ECO:0000313" key="4">
    <source>
        <dbReference type="Proteomes" id="UP000270296"/>
    </source>
</evidence>
<reference evidence="3 4" key="2">
    <citation type="submission" date="2018-11" db="EMBL/GenBank/DDBJ databases">
        <authorList>
            <consortium name="Pathogen Informatics"/>
        </authorList>
    </citation>
    <scope>NUCLEOTIDE SEQUENCE [LARGE SCALE GENOMIC DNA]</scope>
</reference>
<dbReference type="PANTHER" id="PTHR45653">
    <property type="entry name" value="DEDICATOR OF CYTOKINESIS"/>
    <property type="match status" value="1"/>
</dbReference>
<reference evidence="5" key="1">
    <citation type="submission" date="2016-06" db="UniProtKB">
        <authorList>
            <consortium name="WormBaseParasite"/>
        </authorList>
    </citation>
    <scope>IDENTIFICATION</scope>
</reference>
<accession>A0A183IB48</accession>
<comment type="similarity">
    <text evidence="1">Belongs to the DOCK family.</text>
</comment>
<dbReference type="GO" id="GO:0031267">
    <property type="term" value="F:small GTPase binding"/>
    <property type="evidence" value="ECO:0007669"/>
    <property type="project" value="TreeGrafter"/>
</dbReference>
<dbReference type="InterPro" id="IPR043162">
    <property type="entry name" value="DOCK_C_lobe_C"/>
</dbReference>
<dbReference type="EMBL" id="UZAM01006639">
    <property type="protein sequence ID" value="VDO92326.1"/>
    <property type="molecule type" value="Genomic_DNA"/>
</dbReference>
<dbReference type="GO" id="GO:0016477">
    <property type="term" value="P:cell migration"/>
    <property type="evidence" value="ECO:0007669"/>
    <property type="project" value="TreeGrafter"/>
</dbReference>
<dbReference type="Gene3D" id="1.20.58.740">
    <property type="match status" value="1"/>
</dbReference>
<evidence type="ECO:0000313" key="3">
    <source>
        <dbReference type="EMBL" id="VDO92326.1"/>
    </source>
</evidence>
<protein>
    <submittedName>
        <fullName evidence="5">DOCKER domain-containing protein</fullName>
    </submittedName>
</protein>